<dbReference type="SMART" id="SM00612">
    <property type="entry name" value="Kelch"/>
    <property type="match status" value="2"/>
</dbReference>
<dbReference type="Gene3D" id="2.120.10.80">
    <property type="entry name" value="Kelch-type beta propeller"/>
    <property type="match status" value="1"/>
</dbReference>
<dbReference type="PROSITE" id="PS50181">
    <property type="entry name" value="FBOX"/>
    <property type="match status" value="1"/>
</dbReference>
<dbReference type="PANTHER" id="PTHR46407:SF3">
    <property type="entry name" value="OS02G0208700 PROTEIN"/>
    <property type="match status" value="1"/>
</dbReference>
<keyword evidence="4" id="KW-1185">Reference proteome</keyword>
<dbReference type="SUPFAM" id="SSF81383">
    <property type="entry name" value="F-box domain"/>
    <property type="match status" value="1"/>
</dbReference>
<protein>
    <recommendedName>
        <fullName evidence="2">F-box domain-containing protein</fullName>
    </recommendedName>
</protein>
<sequence>MELQQEEAEKHDEQQGLIPDLPDEVAYRCLSRVSIQSHAQLHGVSRKWRNFVSSREFYEQRKQEGVTKHCVCMLQALPRTHPSLQHPTYGVSMLDEESQVWEWLPPIPEFSHYGLPLFCRLASVNGMLLVVGGWHPRTWETLRTVYMFNFATRRWQRGADMPSTRSSFACQAFMGSYVVVAGGHDNARNALSTAEMYNTERDCWQVLPNMNDSRDECSSAVIDEEFYVVSGNIYNNQLRSADLHQCLEFVCSSEIFKPKLNKWTRTDIVFTHAAAGVISRSSSSCNTRSSSASRCSTIAADAGAGTNTIMTRTNVHCNNNNVVVVAGTSTSTSTAAATTTAQQLSRGRTLLPLFGFHKRDLVCYSTETDEWQLLDVLPEGDDSIIAPVCISALGSHKLFVTGPQNKDTNSFTSLIYNTRSAAAAASTPMMSCSTKNTRPSTTNPSSSRKKMKLKHHHPSPALEDHEQQQLQDHEQQLKISPTATNLFRGKWEFLRPGKKFQGVILTSCVVEI</sequence>
<dbReference type="EMBL" id="OZ020097">
    <property type="protein sequence ID" value="CAK9267837.1"/>
    <property type="molecule type" value="Genomic_DNA"/>
</dbReference>
<evidence type="ECO:0000256" key="1">
    <source>
        <dbReference type="SAM" id="MobiDB-lite"/>
    </source>
</evidence>
<dbReference type="InterPro" id="IPR006652">
    <property type="entry name" value="Kelch_1"/>
</dbReference>
<feature type="compositionally biased region" description="Low complexity" evidence="1">
    <location>
        <begin position="433"/>
        <end position="446"/>
    </location>
</feature>
<reference evidence="3 4" key="1">
    <citation type="submission" date="2024-02" db="EMBL/GenBank/DDBJ databases">
        <authorList>
            <consortium name="ELIXIR-Norway"/>
            <consortium name="Elixir Norway"/>
        </authorList>
    </citation>
    <scope>NUCLEOTIDE SEQUENCE [LARGE SCALE GENOMIC DNA]</scope>
</reference>
<dbReference type="InterPro" id="IPR036047">
    <property type="entry name" value="F-box-like_dom_sf"/>
</dbReference>
<feature type="compositionally biased region" description="Basic and acidic residues" evidence="1">
    <location>
        <begin position="462"/>
        <end position="474"/>
    </location>
</feature>
<dbReference type="Pfam" id="PF01344">
    <property type="entry name" value="Kelch_1"/>
    <property type="match status" value="2"/>
</dbReference>
<dbReference type="PANTHER" id="PTHR46407">
    <property type="entry name" value="OS02G0208700 PROTEIN"/>
    <property type="match status" value="1"/>
</dbReference>
<dbReference type="CDD" id="cd22152">
    <property type="entry name" value="F-box_AtAFR-like"/>
    <property type="match status" value="1"/>
</dbReference>
<dbReference type="InterPro" id="IPR015915">
    <property type="entry name" value="Kelch-typ_b-propeller"/>
</dbReference>
<feature type="domain" description="F-box" evidence="2">
    <location>
        <begin position="15"/>
        <end position="61"/>
    </location>
</feature>
<accession>A0ABP0WR35</accession>
<dbReference type="SUPFAM" id="SSF117281">
    <property type="entry name" value="Kelch motif"/>
    <property type="match status" value="1"/>
</dbReference>
<dbReference type="InterPro" id="IPR001810">
    <property type="entry name" value="F-box_dom"/>
</dbReference>
<evidence type="ECO:0000259" key="2">
    <source>
        <dbReference type="PROSITE" id="PS50181"/>
    </source>
</evidence>
<proteinExistence type="predicted"/>
<dbReference type="Proteomes" id="UP001497444">
    <property type="component" value="Chromosome 2"/>
</dbReference>
<feature type="region of interest" description="Disordered" evidence="1">
    <location>
        <begin position="426"/>
        <end position="474"/>
    </location>
</feature>
<organism evidence="3 4">
    <name type="scientific">Sphagnum jensenii</name>
    <dbReference type="NCBI Taxonomy" id="128206"/>
    <lineage>
        <taxon>Eukaryota</taxon>
        <taxon>Viridiplantae</taxon>
        <taxon>Streptophyta</taxon>
        <taxon>Embryophyta</taxon>
        <taxon>Bryophyta</taxon>
        <taxon>Sphagnophytina</taxon>
        <taxon>Sphagnopsida</taxon>
        <taxon>Sphagnales</taxon>
        <taxon>Sphagnaceae</taxon>
        <taxon>Sphagnum</taxon>
    </lineage>
</organism>
<evidence type="ECO:0000313" key="4">
    <source>
        <dbReference type="Proteomes" id="UP001497444"/>
    </source>
</evidence>
<evidence type="ECO:0000313" key="3">
    <source>
        <dbReference type="EMBL" id="CAK9267837.1"/>
    </source>
</evidence>
<name>A0ABP0WR35_9BRYO</name>
<feature type="compositionally biased region" description="Basic residues" evidence="1">
    <location>
        <begin position="447"/>
        <end position="458"/>
    </location>
</feature>
<dbReference type="InterPro" id="IPR044595">
    <property type="entry name" value="KMD1-4"/>
</dbReference>
<dbReference type="SMART" id="SM00256">
    <property type="entry name" value="FBOX"/>
    <property type="match status" value="1"/>
</dbReference>
<dbReference type="Pfam" id="PF00646">
    <property type="entry name" value="F-box"/>
    <property type="match status" value="1"/>
</dbReference>
<gene>
    <name evidence="3" type="ORF">CSSPJE1EN1_LOCUS13315</name>
</gene>